<feature type="transmembrane region" description="Helical" evidence="8">
    <location>
        <begin position="243"/>
        <end position="262"/>
    </location>
</feature>
<evidence type="ECO:0000256" key="2">
    <source>
        <dbReference type="ARBA" id="ARBA00007362"/>
    </source>
</evidence>
<organism evidence="10 11">
    <name type="scientific">Psychromonas marina</name>
    <dbReference type="NCBI Taxonomy" id="88364"/>
    <lineage>
        <taxon>Bacteria</taxon>
        <taxon>Pseudomonadati</taxon>
        <taxon>Pseudomonadota</taxon>
        <taxon>Gammaproteobacteria</taxon>
        <taxon>Alteromonadales</taxon>
        <taxon>Psychromonadaceae</taxon>
        <taxon>Psychromonas</taxon>
    </lineage>
</organism>
<feature type="transmembrane region" description="Helical" evidence="8">
    <location>
        <begin position="9"/>
        <end position="28"/>
    </location>
</feature>
<feature type="transmembrane region" description="Helical" evidence="8">
    <location>
        <begin position="153"/>
        <end position="168"/>
    </location>
</feature>
<gene>
    <name evidence="10" type="primary">rarD</name>
    <name evidence="10" type="ORF">GCM10007916_29830</name>
</gene>
<dbReference type="InterPro" id="IPR004626">
    <property type="entry name" value="RarD"/>
</dbReference>
<comment type="similarity">
    <text evidence="2">Belongs to the EamA transporter family.</text>
</comment>
<keyword evidence="3" id="KW-0813">Transport</keyword>
<sequence>MKQLTETQLGIFYALGAYLMWGFAPIYFKYLDAIPVGEILAHRVVWSVLVTGFIITVTGRWKNVREICVAPKKLLLLVVTTLLISCNWMVFIWAVTNERMLEASLGYFINPMINVVLGLVFLNESLSRIKWVAVGLAFVGVLMQVIAVGSLPWVSLVLPISFAFYGLIRKKIKVESLTGLFIETLLVAPIALYYLFAIADSEYINMLENDLSLNFWLMFAGVVTALPLIFFGQAALRLKLSTLGFFQYLAPSLLFIFAVLFYGEELDLGKMLTFLFIWSGIVVFAFEKQIQQKLK</sequence>
<protein>
    <submittedName>
        <fullName evidence="10">Chloramphenicol resistance permease RarD</fullName>
    </submittedName>
</protein>
<evidence type="ECO:0000256" key="5">
    <source>
        <dbReference type="ARBA" id="ARBA00022692"/>
    </source>
</evidence>
<name>A0ABQ6E3Y1_9GAMM</name>
<feature type="transmembrane region" description="Helical" evidence="8">
    <location>
        <begin position="180"/>
        <end position="199"/>
    </location>
</feature>
<evidence type="ECO:0000313" key="11">
    <source>
        <dbReference type="Proteomes" id="UP001157353"/>
    </source>
</evidence>
<evidence type="ECO:0000259" key="9">
    <source>
        <dbReference type="Pfam" id="PF00892"/>
    </source>
</evidence>
<keyword evidence="6 8" id="KW-1133">Transmembrane helix</keyword>
<dbReference type="InterPro" id="IPR000620">
    <property type="entry name" value="EamA_dom"/>
</dbReference>
<evidence type="ECO:0000256" key="7">
    <source>
        <dbReference type="ARBA" id="ARBA00023136"/>
    </source>
</evidence>
<accession>A0ABQ6E3Y1</accession>
<dbReference type="RefSeq" id="WP_284205006.1">
    <property type="nucleotide sequence ID" value="NZ_BSPQ01000016.1"/>
</dbReference>
<evidence type="ECO:0000256" key="3">
    <source>
        <dbReference type="ARBA" id="ARBA00022448"/>
    </source>
</evidence>
<dbReference type="InterPro" id="IPR037185">
    <property type="entry name" value="EmrE-like"/>
</dbReference>
<dbReference type="EMBL" id="BSPQ01000016">
    <property type="protein sequence ID" value="GLS91913.1"/>
    <property type="molecule type" value="Genomic_DNA"/>
</dbReference>
<feature type="transmembrane region" description="Helical" evidence="8">
    <location>
        <begin position="211"/>
        <end position="231"/>
    </location>
</feature>
<feature type="transmembrane region" description="Helical" evidence="8">
    <location>
        <begin position="74"/>
        <end position="93"/>
    </location>
</feature>
<comment type="subcellular location">
    <subcellularLocation>
        <location evidence="1">Cell membrane</location>
        <topology evidence="1">Multi-pass membrane protein</topology>
    </subcellularLocation>
</comment>
<dbReference type="PANTHER" id="PTHR22911:SF137">
    <property type="entry name" value="SOLUTE CARRIER FAMILY 35 MEMBER G2-RELATED"/>
    <property type="match status" value="1"/>
</dbReference>
<dbReference type="Pfam" id="PF00892">
    <property type="entry name" value="EamA"/>
    <property type="match status" value="1"/>
</dbReference>
<comment type="caution">
    <text evidence="10">The sequence shown here is derived from an EMBL/GenBank/DDBJ whole genome shotgun (WGS) entry which is preliminary data.</text>
</comment>
<reference evidence="11" key="1">
    <citation type="journal article" date="2019" name="Int. J. Syst. Evol. Microbiol.">
        <title>The Global Catalogue of Microorganisms (GCM) 10K type strain sequencing project: providing services to taxonomists for standard genome sequencing and annotation.</title>
        <authorList>
            <consortium name="The Broad Institute Genomics Platform"/>
            <consortium name="The Broad Institute Genome Sequencing Center for Infectious Disease"/>
            <person name="Wu L."/>
            <person name="Ma J."/>
        </authorList>
    </citation>
    <scope>NUCLEOTIDE SEQUENCE [LARGE SCALE GENOMIC DNA]</scope>
    <source>
        <strain evidence="11">NBRC 103166</strain>
    </source>
</reference>
<keyword evidence="4" id="KW-1003">Cell membrane</keyword>
<keyword evidence="7 8" id="KW-0472">Membrane</keyword>
<keyword evidence="11" id="KW-1185">Reference proteome</keyword>
<feature type="transmembrane region" description="Helical" evidence="8">
    <location>
        <begin position="105"/>
        <end position="122"/>
    </location>
</feature>
<keyword evidence="5 8" id="KW-0812">Transmembrane</keyword>
<evidence type="ECO:0000256" key="4">
    <source>
        <dbReference type="ARBA" id="ARBA00022475"/>
    </source>
</evidence>
<proteinExistence type="inferred from homology"/>
<evidence type="ECO:0000313" key="10">
    <source>
        <dbReference type="EMBL" id="GLS91913.1"/>
    </source>
</evidence>
<feature type="domain" description="EamA" evidence="9">
    <location>
        <begin position="9"/>
        <end position="143"/>
    </location>
</feature>
<feature type="transmembrane region" description="Helical" evidence="8">
    <location>
        <begin position="40"/>
        <end position="62"/>
    </location>
</feature>
<evidence type="ECO:0000256" key="8">
    <source>
        <dbReference type="SAM" id="Phobius"/>
    </source>
</evidence>
<feature type="transmembrane region" description="Helical" evidence="8">
    <location>
        <begin position="268"/>
        <end position="286"/>
    </location>
</feature>
<feature type="transmembrane region" description="Helical" evidence="8">
    <location>
        <begin position="129"/>
        <end position="147"/>
    </location>
</feature>
<dbReference type="Proteomes" id="UP001157353">
    <property type="component" value="Unassembled WGS sequence"/>
</dbReference>
<dbReference type="NCBIfam" id="TIGR00688">
    <property type="entry name" value="rarD"/>
    <property type="match status" value="1"/>
</dbReference>
<evidence type="ECO:0000256" key="1">
    <source>
        <dbReference type="ARBA" id="ARBA00004651"/>
    </source>
</evidence>
<dbReference type="PANTHER" id="PTHR22911">
    <property type="entry name" value="ACYL-MALONYL CONDENSING ENZYME-RELATED"/>
    <property type="match status" value="1"/>
</dbReference>
<dbReference type="SUPFAM" id="SSF103481">
    <property type="entry name" value="Multidrug resistance efflux transporter EmrE"/>
    <property type="match status" value="2"/>
</dbReference>
<evidence type="ECO:0000256" key="6">
    <source>
        <dbReference type="ARBA" id="ARBA00022989"/>
    </source>
</evidence>